<evidence type="ECO:0000259" key="6">
    <source>
        <dbReference type="PROSITE" id="PS51387"/>
    </source>
</evidence>
<keyword evidence="4" id="KW-0274">FAD</keyword>
<evidence type="ECO:0000256" key="2">
    <source>
        <dbReference type="ARBA" id="ARBA00005466"/>
    </source>
</evidence>
<feature type="domain" description="FAD-binding PCMH-type" evidence="6">
    <location>
        <begin position="1"/>
        <end position="172"/>
    </location>
</feature>
<dbReference type="EMBL" id="JAFJZZ010000001">
    <property type="protein sequence ID" value="MBN7771855.1"/>
    <property type="molecule type" value="Genomic_DNA"/>
</dbReference>
<dbReference type="InterPro" id="IPR050416">
    <property type="entry name" value="FAD-linked_Oxidoreductase"/>
</dbReference>
<comment type="cofactor">
    <cofactor evidence="1">
        <name>FAD</name>
        <dbReference type="ChEBI" id="CHEBI:57692"/>
    </cofactor>
</comment>
<comment type="caution">
    <text evidence="7">The sequence shown here is derived from an EMBL/GenBank/DDBJ whole genome shotgun (WGS) entry which is preliminary data.</text>
</comment>
<reference evidence="7" key="1">
    <citation type="submission" date="2021-02" db="EMBL/GenBank/DDBJ databases">
        <title>Abyssanaerobacter marinus gen.nov., sp., nov, anaerobic bacterium isolated from the Onnuri vent field of Indian Ocean and suggestion of Mogibacteriaceae fam. nov., and proposal of reclassification of ambiguous this family's genus member.</title>
        <authorList>
            <person name="Kim Y.J."/>
            <person name="Yang J.-A."/>
        </authorList>
    </citation>
    <scope>NUCLEOTIDE SEQUENCE</scope>
    <source>
        <strain evidence="7">DSM 2634</strain>
    </source>
</reference>
<dbReference type="PANTHER" id="PTHR42973:SF39">
    <property type="entry name" value="FAD-BINDING PCMH-TYPE DOMAIN-CONTAINING PROTEIN"/>
    <property type="match status" value="1"/>
</dbReference>
<dbReference type="Pfam" id="PF01565">
    <property type="entry name" value="FAD_binding_4"/>
    <property type="match status" value="1"/>
</dbReference>
<sequence>MQQYPCIINYCRDKWDVAHAVIWARKCHAPLRIRNGGHNYEGYSNGNCTLVIDVSEMTGIDLDERKNRLYVQGGVTNKLLYEFVASKGYPFPGGTCPTVGVSGYAMGGGWGLSCRYFGLGCDSLEEIELVNYEGNIIKANRNCNADLFWACRGAGGGNFGVIVSMTFKLPPKIDNVTLIEIDYLQVSPEEQEVFLQTWQEWLSDADPRITLISRIYNSVNDGLAMLIRGFFYGIPDEAEQIVKPFLELAGAEYDFEYVTFLDAVTIIGSNYPDFEKFQSVSRFVLKDFNECEISALVKLIGERPEGSVFAGLSMYALGGRVSEIETDETAFFYRNAHFIIWLETTWEENRFKEANRCWIYDRFPALASVTTGSYVNFPYNELPNYLEEYYGAHASTLKKVKAKYDPFNIFTFPQGIWRKCQPPTPDFCEKGIDETLTMKSDDAAYRGFRYVRDQVHQRDLFQPPVDHSASQV</sequence>
<keyword evidence="3" id="KW-0285">Flavoprotein</keyword>
<proteinExistence type="inferred from homology"/>
<evidence type="ECO:0000313" key="8">
    <source>
        <dbReference type="Proteomes" id="UP000664545"/>
    </source>
</evidence>
<dbReference type="InterPro" id="IPR016166">
    <property type="entry name" value="FAD-bd_PCMH"/>
</dbReference>
<evidence type="ECO:0000256" key="3">
    <source>
        <dbReference type="ARBA" id="ARBA00022630"/>
    </source>
</evidence>
<keyword evidence="8" id="KW-1185">Reference proteome</keyword>
<protein>
    <submittedName>
        <fullName evidence="7">FAD-binding oxidoreductase</fullName>
    </submittedName>
</protein>
<dbReference type="PROSITE" id="PS51387">
    <property type="entry name" value="FAD_PCMH"/>
    <property type="match status" value="1"/>
</dbReference>
<accession>A0A939D696</accession>
<evidence type="ECO:0000256" key="1">
    <source>
        <dbReference type="ARBA" id="ARBA00001974"/>
    </source>
</evidence>
<gene>
    <name evidence="7" type="ORF">JYB65_00580</name>
</gene>
<evidence type="ECO:0000256" key="5">
    <source>
        <dbReference type="ARBA" id="ARBA00023002"/>
    </source>
</evidence>
<dbReference type="AlphaFoldDB" id="A0A939D696"/>
<evidence type="ECO:0000313" key="7">
    <source>
        <dbReference type="EMBL" id="MBN7771855.1"/>
    </source>
</evidence>
<dbReference type="SUPFAM" id="SSF56176">
    <property type="entry name" value="FAD-binding/transporter-associated domain-like"/>
    <property type="match status" value="1"/>
</dbReference>
<dbReference type="PANTHER" id="PTHR42973">
    <property type="entry name" value="BINDING OXIDOREDUCTASE, PUTATIVE (AFU_ORTHOLOGUE AFUA_1G17690)-RELATED"/>
    <property type="match status" value="1"/>
</dbReference>
<dbReference type="Gene3D" id="3.40.462.20">
    <property type="match status" value="1"/>
</dbReference>
<dbReference type="GO" id="GO:0071949">
    <property type="term" value="F:FAD binding"/>
    <property type="evidence" value="ECO:0007669"/>
    <property type="project" value="InterPro"/>
</dbReference>
<dbReference type="GO" id="GO:0016491">
    <property type="term" value="F:oxidoreductase activity"/>
    <property type="evidence" value="ECO:0007669"/>
    <property type="project" value="UniProtKB-KW"/>
</dbReference>
<keyword evidence="5" id="KW-0560">Oxidoreductase</keyword>
<name>A0A939D696_CLOAM</name>
<dbReference type="Proteomes" id="UP000664545">
    <property type="component" value="Unassembled WGS sequence"/>
</dbReference>
<comment type="similarity">
    <text evidence="2">Belongs to the oxygen-dependent FAD-linked oxidoreductase family.</text>
</comment>
<organism evidence="7 8">
    <name type="scientific">Clostridium aminobutyricum</name>
    <dbReference type="NCBI Taxonomy" id="33953"/>
    <lineage>
        <taxon>Bacteria</taxon>
        <taxon>Bacillati</taxon>
        <taxon>Bacillota</taxon>
        <taxon>Clostridia</taxon>
        <taxon>Eubacteriales</taxon>
        <taxon>Clostridiaceae</taxon>
        <taxon>Clostridium</taxon>
    </lineage>
</organism>
<dbReference type="Gene3D" id="3.30.465.10">
    <property type="match status" value="1"/>
</dbReference>
<dbReference type="InterPro" id="IPR016169">
    <property type="entry name" value="FAD-bd_PCMH_sub2"/>
</dbReference>
<dbReference type="InterPro" id="IPR006094">
    <property type="entry name" value="Oxid_FAD_bind_N"/>
</dbReference>
<dbReference type="Pfam" id="PF08031">
    <property type="entry name" value="BBE"/>
    <property type="match status" value="1"/>
</dbReference>
<dbReference type="InterPro" id="IPR012951">
    <property type="entry name" value="BBE"/>
</dbReference>
<evidence type="ECO:0000256" key="4">
    <source>
        <dbReference type="ARBA" id="ARBA00022827"/>
    </source>
</evidence>
<dbReference type="InterPro" id="IPR036318">
    <property type="entry name" value="FAD-bd_PCMH-like_sf"/>
</dbReference>